<evidence type="ECO:0000313" key="2">
    <source>
        <dbReference type="EMBL" id="GCA62177.1"/>
    </source>
</evidence>
<gene>
    <name evidence="2" type="ORF">KIPB_001749</name>
</gene>
<reference evidence="2 3" key="1">
    <citation type="journal article" date="2018" name="PLoS ONE">
        <title>The draft genome of Kipferlia bialata reveals reductive genome evolution in fornicate parasites.</title>
        <authorList>
            <person name="Tanifuji G."/>
            <person name="Takabayashi S."/>
            <person name="Kume K."/>
            <person name="Takagi M."/>
            <person name="Nakayama T."/>
            <person name="Kamikawa R."/>
            <person name="Inagaki Y."/>
            <person name="Hashimoto T."/>
        </authorList>
    </citation>
    <scope>NUCLEOTIDE SEQUENCE [LARGE SCALE GENOMIC DNA]</scope>
    <source>
        <strain evidence="2">NY0173</strain>
    </source>
</reference>
<protein>
    <submittedName>
        <fullName evidence="2">Uncharacterized protein</fullName>
    </submittedName>
</protein>
<feature type="region of interest" description="Disordered" evidence="1">
    <location>
        <begin position="1"/>
        <end position="23"/>
    </location>
</feature>
<evidence type="ECO:0000313" key="3">
    <source>
        <dbReference type="Proteomes" id="UP000265618"/>
    </source>
</evidence>
<sequence>MQRYEEHMEEEEQEPRDHFGGPVVERVTPLRDLRKLASVPQNILNRNTQLVEELFSGSPTLVAQTQGSSILTDALEDLTDVDTPTLPVGGGGGERRCVGSGYAGEPGIGRCKYGHEMESDWYYWHGIKHSLLEVARWEERHTFDSVSGEQLSWD</sequence>
<comment type="caution">
    <text evidence="2">The sequence shown here is derived from an EMBL/GenBank/DDBJ whole genome shotgun (WGS) entry which is preliminary data.</text>
</comment>
<keyword evidence="3" id="KW-1185">Reference proteome</keyword>
<accession>A0A391NJ12</accession>
<dbReference type="AlphaFoldDB" id="A0A391NJ12"/>
<evidence type="ECO:0000256" key="1">
    <source>
        <dbReference type="SAM" id="MobiDB-lite"/>
    </source>
</evidence>
<proteinExistence type="predicted"/>
<organism evidence="2 3">
    <name type="scientific">Kipferlia bialata</name>
    <dbReference type="NCBI Taxonomy" id="797122"/>
    <lineage>
        <taxon>Eukaryota</taxon>
        <taxon>Metamonada</taxon>
        <taxon>Carpediemonas-like organisms</taxon>
        <taxon>Kipferlia</taxon>
    </lineage>
</organism>
<dbReference type="EMBL" id="BDIP01000260">
    <property type="protein sequence ID" value="GCA62177.1"/>
    <property type="molecule type" value="Genomic_DNA"/>
</dbReference>
<name>A0A391NJ12_9EUKA</name>
<dbReference type="Proteomes" id="UP000265618">
    <property type="component" value="Unassembled WGS sequence"/>
</dbReference>